<accession>A0ABN9RT21</accession>
<feature type="compositionally biased region" description="Basic residues" evidence="1">
    <location>
        <begin position="33"/>
        <end position="56"/>
    </location>
</feature>
<evidence type="ECO:0000313" key="3">
    <source>
        <dbReference type="Proteomes" id="UP001189429"/>
    </source>
</evidence>
<gene>
    <name evidence="2" type="ORF">PCOR1329_LOCUS22805</name>
</gene>
<evidence type="ECO:0000256" key="1">
    <source>
        <dbReference type="SAM" id="MobiDB-lite"/>
    </source>
</evidence>
<dbReference type="EMBL" id="CAUYUJ010007665">
    <property type="protein sequence ID" value="CAK0821570.1"/>
    <property type="molecule type" value="Genomic_DNA"/>
</dbReference>
<keyword evidence="3" id="KW-1185">Reference proteome</keyword>
<feature type="non-terminal residue" evidence="2">
    <location>
        <position position="1"/>
    </location>
</feature>
<comment type="caution">
    <text evidence="2">The sequence shown here is derived from an EMBL/GenBank/DDBJ whole genome shotgun (WGS) entry which is preliminary data.</text>
</comment>
<proteinExistence type="predicted"/>
<sequence length="56" mass="6884">FTVIMREHADFLVDRYSERKEVAERGRLLTQERRRRAAAPRPRTRPPPRRRRRSRA</sequence>
<feature type="non-terminal residue" evidence="2">
    <location>
        <position position="56"/>
    </location>
</feature>
<feature type="region of interest" description="Disordered" evidence="1">
    <location>
        <begin position="26"/>
        <end position="56"/>
    </location>
</feature>
<name>A0ABN9RT21_9DINO</name>
<reference evidence="2" key="1">
    <citation type="submission" date="2023-10" db="EMBL/GenBank/DDBJ databases">
        <authorList>
            <person name="Chen Y."/>
            <person name="Shah S."/>
            <person name="Dougan E. K."/>
            <person name="Thang M."/>
            <person name="Chan C."/>
        </authorList>
    </citation>
    <scope>NUCLEOTIDE SEQUENCE [LARGE SCALE GENOMIC DNA]</scope>
</reference>
<evidence type="ECO:0000313" key="2">
    <source>
        <dbReference type="EMBL" id="CAK0821570.1"/>
    </source>
</evidence>
<protein>
    <submittedName>
        <fullName evidence="2">Uncharacterized protein</fullName>
    </submittedName>
</protein>
<dbReference type="Proteomes" id="UP001189429">
    <property type="component" value="Unassembled WGS sequence"/>
</dbReference>
<organism evidence="2 3">
    <name type="scientific">Prorocentrum cordatum</name>
    <dbReference type="NCBI Taxonomy" id="2364126"/>
    <lineage>
        <taxon>Eukaryota</taxon>
        <taxon>Sar</taxon>
        <taxon>Alveolata</taxon>
        <taxon>Dinophyceae</taxon>
        <taxon>Prorocentrales</taxon>
        <taxon>Prorocentraceae</taxon>
        <taxon>Prorocentrum</taxon>
    </lineage>
</organism>